<accession>A0A7X8YHD8</accession>
<sequence>MFALPSFESLWPLIAAGMLILFVLVLVVLRRSVVVTARLEAQRQKLRHSEKELQKASKQLVEMRSVVIGLGQRLTEQLETIQLLEERVIELENADTDGRLYSRATKMVQLGADINELIEECELPKAEAELMLSLQKKLAGKEAIPPLQRGLHTSAANRSSSGSRHNSGQQRGLDPSLVSSRSTSRMR</sequence>
<feature type="compositionally biased region" description="Low complexity" evidence="2">
    <location>
        <begin position="152"/>
        <end position="170"/>
    </location>
</feature>
<dbReference type="Pfam" id="PF10975">
    <property type="entry name" value="DUF2802"/>
    <property type="match status" value="1"/>
</dbReference>
<keyword evidence="3" id="KW-0812">Transmembrane</keyword>
<evidence type="ECO:0000256" key="2">
    <source>
        <dbReference type="SAM" id="MobiDB-lite"/>
    </source>
</evidence>
<dbReference type="RefSeq" id="WP_168836340.1">
    <property type="nucleotide sequence ID" value="NZ_JABAIK010000008.1"/>
</dbReference>
<keyword evidence="3" id="KW-0472">Membrane</keyword>
<name>A0A7X8YHD8_9VIBR</name>
<feature type="region of interest" description="Disordered" evidence="2">
    <location>
        <begin position="149"/>
        <end position="187"/>
    </location>
</feature>
<evidence type="ECO:0000256" key="3">
    <source>
        <dbReference type="SAM" id="Phobius"/>
    </source>
</evidence>
<evidence type="ECO:0000313" key="4">
    <source>
        <dbReference type="EMBL" id="NLS13252.1"/>
    </source>
</evidence>
<keyword evidence="1" id="KW-0175">Coiled coil</keyword>
<feature type="transmembrane region" description="Helical" evidence="3">
    <location>
        <begin position="12"/>
        <end position="29"/>
    </location>
</feature>
<evidence type="ECO:0000256" key="1">
    <source>
        <dbReference type="SAM" id="Coils"/>
    </source>
</evidence>
<dbReference type="EMBL" id="JABAIK010000008">
    <property type="protein sequence ID" value="NLS13252.1"/>
    <property type="molecule type" value="Genomic_DNA"/>
</dbReference>
<proteinExistence type="predicted"/>
<dbReference type="InterPro" id="IPR021244">
    <property type="entry name" value="DUF2802"/>
</dbReference>
<gene>
    <name evidence="4" type="ORF">HGP28_10150</name>
</gene>
<comment type="caution">
    <text evidence="4">The sequence shown here is derived from an EMBL/GenBank/DDBJ whole genome shotgun (WGS) entry which is preliminary data.</text>
</comment>
<feature type="compositionally biased region" description="Polar residues" evidence="2">
    <location>
        <begin position="177"/>
        <end position="187"/>
    </location>
</feature>
<dbReference type="Proteomes" id="UP000535589">
    <property type="component" value="Unassembled WGS sequence"/>
</dbReference>
<reference evidence="4 5" key="1">
    <citation type="submission" date="2020-04" db="EMBL/GenBank/DDBJ databases">
        <title>Vibrio sp. SM6, a novel species isolated from seawater.</title>
        <authorList>
            <person name="Wang X."/>
        </authorList>
    </citation>
    <scope>NUCLEOTIDE SEQUENCE [LARGE SCALE GENOMIC DNA]</scope>
    <source>
        <strain evidence="4 5">SM6</strain>
    </source>
</reference>
<evidence type="ECO:0000313" key="5">
    <source>
        <dbReference type="Proteomes" id="UP000535589"/>
    </source>
</evidence>
<organism evidence="4 5">
    <name type="scientific">Vibrio agarilyticus</name>
    <dbReference type="NCBI Taxonomy" id="2726741"/>
    <lineage>
        <taxon>Bacteria</taxon>
        <taxon>Pseudomonadati</taxon>
        <taxon>Pseudomonadota</taxon>
        <taxon>Gammaproteobacteria</taxon>
        <taxon>Vibrionales</taxon>
        <taxon>Vibrionaceae</taxon>
        <taxon>Vibrio</taxon>
    </lineage>
</organism>
<feature type="coiled-coil region" evidence="1">
    <location>
        <begin position="36"/>
        <end position="94"/>
    </location>
</feature>
<dbReference type="AlphaFoldDB" id="A0A7X8YHD8"/>
<keyword evidence="3" id="KW-1133">Transmembrane helix</keyword>
<protein>
    <submittedName>
        <fullName evidence="4">DUF2802 domain-containing protein</fullName>
    </submittedName>
</protein>
<keyword evidence="5" id="KW-1185">Reference proteome</keyword>